<dbReference type="InterPro" id="IPR022764">
    <property type="entry name" value="Peptidase_S54_rhomboid_dom"/>
</dbReference>
<keyword evidence="10" id="KW-1185">Reference proteome</keyword>
<evidence type="ECO:0000256" key="5">
    <source>
        <dbReference type="ARBA" id="ARBA00022989"/>
    </source>
</evidence>
<dbReference type="Pfam" id="PF01694">
    <property type="entry name" value="Rhomboid"/>
    <property type="match status" value="1"/>
</dbReference>
<comment type="similarity">
    <text evidence="2">Belongs to the peptidase S54 family.</text>
</comment>
<dbReference type="Proteomes" id="UP001501011">
    <property type="component" value="Unassembled WGS sequence"/>
</dbReference>
<sequence length="487" mass="55298">MLLLPAENGISKNNPPYLTIALILINIAAYIVLQTNDNKVFSDAGEYYVKSGLLKKERDVFEEYALENRTELYHSIHNNQFLPDQYLVQLILTDKHFTHYITKLSSYSLDWRQKRNTVNETLEDSSYYSYAYYPSEPSVFTAFTHMFMHGGVEHLLGNMLFLFLFGFNLELLLGRGKMFGLYIVSGLAAVTFFSLTTSDKYVPLVGASGAIAGLMGGFCGWYGLKNIRYFYWLFVVFDYVKLPAALVFIYFLAKEYIMSTISDDNVAYMAHFGGLIAGFACAILFKILAKAPKEETADVSVPSPSAADRSHAKYEEACAAFQQLDFERARMLFSQLIEQDRHQIESYSKLYALEKVNPTSKNFSNLTNLIVLRSTNDPRLNKLADIALGEITSNGNGLKTLPAETLIRYTTQLVKKGQLHQAKPFVNFLVKNYDFNEQVPKLLFQFGLACEEDNDHITYKKVFTFLSKKYPDTFIGEEAKKALAKSN</sequence>
<keyword evidence="3 7" id="KW-0812">Transmembrane</keyword>
<reference evidence="10" key="1">
    <citation type="journal article" date="2019" name="Int. J. Syst. Evol. Microbiol.">
        <title>The Global Catalogue of Microorganisms (GCM) 10K type strain sequencing project: providing services to taxonomists for standard genome sequencing and annotation.</title>
        <authorList>
            <consortium name="The Broad Institute Genomics Platform"/>
            <consortium name="The Broad Institute Genome Sequencing Center for Infectious Disease"/>
            <person name="Wu L."/>
            <person name="Ma J."/>
        </authorList>
    </citation>
    <scope>NUCLEOTIDE SEQUENCE [LARGE SCALE GENOMIC DNA]</scope>
    <source>
        <strain evidence="10">JCM 17728</strain>
    </source>
</reference>
<accession>A0ABP8ILW8</accession>
<gene>
    <name evidence="9" type="ORF">GCM10023151_17350</name>
</gene>
<proteinExistence type="inferred from homology"/>
<dbReference type="PANTHER" id="PTHR43731">
    <property type="entry name" value="RHOMBOID PROTEASE"/>
    <property type="match status" value="1"/>
</dbReference>
<comment type="caution">
    <text evidence="9">The sequence shown here is derived from an EMBL/GenBank/DDBJ whole genome shotgun (WGS) entry which is preliminary data.</text>
</comment>
<name>A0ABP8ILW8_9GAMM</name>
<keyword evidence="6 7" id="KW-0472">Membrane</keyword>
<feature type="transmembrane region" description="Helical" evidence="7">
    <location>
        <begin position="265"/>
        <end position="285"/>
    </location>
</feature>
<dbReference type="RefSeq" id="WP_345292831.1">
    <property type="nucleotide sequence ID" value="NZ_BAABFV010000002.1"/>
</dbReference>
<feature type="transmembrane region" description="Helical" evidence="7">
    <location>
        <begin position="155"/>
        <end position="173"/>
    </location>
</feature>
<protein>
    <recommendedName>
        <fullName evidence="8">Peptidase S54 rhomboid domain-containing protein</fullName>
    </recommendedName>
</protein>
<feature type="transmembrane region" description="Helical" evidence="7">
    <location>
        <begin position="15"/>
        <end position="33"/>
    </location>
</feature>
<evidence type="ECO:0000256" key="1">
    <source>
        <dbReference type="ARBA" id="ARBA00004141"/>
    </source>
</evidence>
<feature type="transmembrane region" description="Helical" evidence="7">
    <location>
        <begin position="204"/>
        <end position="224"/>
    </location>
</feature>
<evidence type="ECO:0000256" key="2">
    <source>
        <dbReference type="ARBA" id="ARBA00009045"/>
    </source>
</evidence>
<dbReference type="InterPro" id="IPR035952">
    <property type="entry name" value="Rhomboid-like_sf"/>
</dbReference>
<dbReference type="Gene3D" id="1.25.40.10">
    <property type="entry name" value="Tetratricopeptide repeat domain"/>
    <property type="match status" value="1"/>
</dbReference>
<comment type="subcellular location">
    <subcellularLocation>
        <location evidence="1">Membrane</location>
        <topology evidence="1">Multi-pass membrane protein</topology>
    </subcellularLocation>
</comment>
<dbReference type="SUPFAM" id="SSF144091">
    <property type="entry name" value="Rhomboid-like"/>
    <property type="match status" value="1"/>
</dbReference>
<evidence type="ECO:0000259" key="8">
    <source>
        <dbReference type="Pfam" id="PF01694"/>
    </source>
</evidence>
<dbReference type="PANTHER" id="PTHR43731:SF14">
    <property type="entry name" value="PRESENILIN-ASSOCIATED RHOMBOID-LIKE PROTEIN, MITOCHONDRIAL"/>
    <property type="match status" value="1"/>
</dbReference>
<dbReference type="EMBL" id="BAABFV010000002">
    <property type="protein sequence ID" value="GAA4362805.1"/>
    <property type="molecule type" value="Genomic_DNA"/>
</dbReference>
<feature type="transmembrane region" description="Helical" evidence="7">
    <location>
        <begin position="230"/>
        <end position="253"/>
    </location>
</feature>
<dbReference type="InterPro" id="IPR011990">
    <property type="entry name" value="TPR-like_helical_dom_sf"/>
</dbReference>
<evidence type="ECO:0000256" key="3">
    <source>
        <dbReference type="ARBA" id="ARBA00022692"/>
    </source>
</evidence>
<evidence type="ECO:0000256" key="6">
    <source>
        <dbReference type="ARBA" id="ARBA00023136"/>
    </source>
</evidence>
<evidence type="ECO:0000313" key="10">
    <source>
        <dbReference type="Proteomes" id="UP001501011"/>
    </source>
</evidence>
<evidence type="ECO:0000256" key="7">
    <source>
        <dbReference type="SAM" id="Phobius"/>
    </source>
</evidence>
<feature type="domain" description="Peptidase S54 rhomboid" evidence="8">
    <location>
        <begin position="139"/>
        <end position="285"/>
    </location>
</feature>
<evidence type="ECO:0000256" key="4">
    <source>
        <dbReference type="ARBA" id="ARBA00022801"/>
    </source>
</evidence>
<feature type="transmembrane region" description="Helical" evidence="7">
    <location>
        <begin position="179"/>
        <end position="197"/>
    </location>
</feature>
<keyword evidence="5 7" id="KW-1133">Transmembrane helix</keyword>
<keyword evidence="4" id="KW-0378">Hydrolase</keyword>
<dbReference type="InterPro" id="IPR050925">
    <property type="entry name" value="Rhomboid_protease_S54"/>
</dbReference>
<dbReference type="Gene3D" id="1.20.1540.10">
    <property type="entry name" value="Rhomboid-like"/>
    <property type="match status" value="1"/>
</dbReference>
<organism evidence="9 10">
    <name type="scientific">Kangiella marina</name>
    <dbReference type="NCBI Taxonomy" id="1079178"/>
    <lineage>
        <taxon>Bacteria</taxon>
        <taxon>Pseudomonadati</taxon>
        <taxon>Pseudomonadota</taxon>
        <taxon>Gammaproteobacteria</taxon>
        <taxon>Kangiellales</taxon>
        <taxon>Kangiellaceae</taxon>
        <taxon>Kangiella</taxon>
    </lineage>
</organism>
<evidence type="ECO:0000313" key="9">
    <source>
        <dbReference type="EMBL" id="GAA4362805.1"/>
    </source>
</evidence>